<proteinExistence type="predicted"/>
<protein>
    <submittedName>
        <fullName evidence="1">Uncharacterized protein</fullName>
    </submittedName>
</protein>
<evidence type="ECO:0000313" key="1">
    <source>
        <dbReference type="EMBL" id="TDX83978.1"/>
    </source>
</evidence>
<evidence type="ECO:0000313" key="2">
    <source>
        <dbReference type="Proteomes" id="UP000295313"/>
    </source>
</evidence>
<reference evidence="1 2" key="1">
    <citation type="submission" date="2019-03" db="EMBL/GenBank/DDBJ databases">
        <title>Genomic Encyclopedia of Type Strains, Phase III (KMG-III): the genomes of soil and plant-associated and newly described type strains.</title>
        <authorList>
            <person name="Whitman W."/>
        </authorList>
    </citation>
    <scope>NUCLEOTIDE SEQUENCE [LARGE SCALE GENOMIC DNA]</scope>
    <source>
        <strain evidence="1 2">CGMCC 1.12802</strain>
    </source>
</reference>
<keyword evidence="2" id="KW-1185">Reference proteome</keyword>
<name>A0A4R8IE38_9FLAO</name>
<dbReference type="Proteomes" id="UP000295313">
    <property type="component" value="Unassembled WGS sequence"/>
</dbReference>
<dbReference type="OrthoDB" id="1462064at2"/>
<organism evidence="1 2">
    <name type="scientific">Epilithonimonas xixisoli</name>
    <dbReference type="NCBI Taxonomy" id="1476462"/>
    <lineage>
        <taxon>Bacteria</taxon>
        <taxon>Pseudomonadati</taxon>
        <taxon>Bacteroidota</taxon>
        <taxon>Flavobacteriia</taxon>
        <taxon>Flavobacteriales</taxon>
        <taxon>Weeksellaceae</taxon>
        <taxon>Chryseobacterium group</taxon>
        <taxon>Epilithonimonas</taxon>
    </lineage>
</organism>
<gene>
    <name evidence="1" type="ORF">B0I22_1566</name>
</gene>
<dbReference type="EMBL" id="SOEO01000002">
    <property type="protein sequence ID" value="TDX83978.1"/>
    <property type="molecule type" value="Genomic_DNA"/>
</dbReference>
<comment type="caution">
    <text evidence="1">The sequence shown here is derived from an EMBL/GenBank/DDBJ whole genome shotgun (WGS) entry which is preliminary data.</text>
</comment>
<sequence>MHADLQGALRAINTSWKTFEHNGKSLSKHQVKMVLIAGIDKGYKTTANFKENEVDELLKQLETK</sequence>
<dbReference type="RefSeq" id="WP_133944030.1">
    <property type="nucleotide sequence ID" value="NZ_SOEO01000002.1"/>
</dbReference>
<dbReference type="AlphaFoldDB" id="A0A4R8IE38"/>
<accession>A0A4R8IE38</accession>